<dbReference type="Pfam" id="PF14592">
    <property type="entry name" value="Chondroitinas_B"/>
    <property type="match status" value="1"/>
</dbReference>
<organism evidence="1 2">
    <name type="scientific">Simiduia curdlanivorans</name>
    <dbReference type="NCBI Taxonomy" id="1492769"/>
    <lineage>
        <taxon>Bacteria</taxon>
        <taxon>Pseudomonadati</taxon>
        <taxon>Pseudomonadota</taxon>
        <taxon>Gammaproteobacteria</taxon>
        <taxon>Cellvibrionales</taxon>
        <taxon>Cellvibrionaceae</taxon>
        <taxon>Simiduia</taxon>
    </lineage>
</organism>
<reference evidence="2" key="1">
    <citation type="journal article" date="2019" name="Int. J. Syst. Evol. Microbiol.">
        <title>The Global Catalogue of Microorganisms (GCM) 10K type strain sequencing project: providing services to taxonomists for standard genome sequencing and annotation.</title>
        <authorList>
            <consortium name="The Broad Institute Genomics Platform"/>
            <consortium name="The Broad Institute Genome Sequencing Center for Infectious Disease"/>
            <person name="Wu L."/>
            <person name="Ma J."/>
        </authorList>
    </citation>
    <scope>NUCLEOTIDE SEQUENCE [LARGE SCALE GENOMIC DNA]</scope>
    <source>
        <strain evidence="2">CECT 8570</strain>
    </source>
</reference>
<proteinExistence type="predicted"/>
<dbReference type="PROSITE" id="PS51257">
    <property type="entry name" value="PROKAR_LIPOPROTEIN"/>
    <property type="match status" value="1"/>
</dbReference>
<dbReference type="RefSeq" id="WP_290265230.1">
    <property type="nucleotide sequence ID" value="NZ_JAUFQG010000006.1"/>
</dbReference>
<dbReference type="Gene3D" id="2.60.40.2700">
    <property type="match status" value="3"/>
</dbReference>
<dbReference type="EMBL" id="JBHSCX010000015">
    <property type="protein sequence ID" value="MFC4363042.1"/>
    <property type="molecule type" value="Genomic_DNA"/>
</dbReference>
<dbReference type="InterPro" id="IPR039513">
    <property type="entry name" value="PL-6"/>
</dbReference>
<evidence type="ECO:0000313" key="1">
    <source>
        <dbReference type="EMBL" id="MFC4363042.1"/>
    </source>
</evidence>
<dbReference type="Proteomes" id="UP001595840">
    <property type="component" value="Unassembled WGS sequence"/>
</dbReference>
<dbReference type="SUPFAM" id="SSF51126">
    <property type="entry name" value="Pectin lyase-like"/>
    <property type="match status" value="1"/>
</dbReference>
<evidence type="ECO:0000313" key="2">
    <source>
        <dbReference type="Proteomes" id="UP001595840"/>
    </source>
</evidence>
<accession>A0ABV8V8D7</accession>
<dbReference type="InterPro" id="IPR012334">
    <property type="entry name" value="Pectin_lyas_fold"/>
</dbReference>
<sequence length="991" mass="100163">MYKQTLLSLAITAMLAGCGGGDKAPSNQSGMVTVTGTPSVGATLTATVEDPDGVVESSIIYAWYANGALIADATGQTYVVTASDIGKEITVIVGYQGNNGVRESQTSAPVAEIPVTVTVAATFIHGLVTGGDCSVFAVTEAGAKGAELASATTANGAVSFGNVEHDGYGLIECSGGTYVDEASGSTLTAPLTRAVVDMSEGGDFVVSPLTEMAVQLAEADAAGLSSALTTYNDLVAEKFGLASIDITTVQPTNLQTTAAANDAAGKYATVIALISQVDENEAGTAADVVDDFATDLSDGELSSTSIQLLAAAEADLPTSSVSANLNQAALDAISVDVGMTNTPGTVAIQGSASVGSTLTGVVTDANGFGTVSYQWSANGVPIDSAIESALILDGSVLGDTITLSVTYTDNSGFSEQATSAGVGPVTTVATNTPGVAGSITGVLTVGQALSVAVPTDANGISGSVTYQWQANGQDIADANAQSYMLSPAEVGAAISVSASYSDDDGFDEEVTSTASGIVYSARVSNQAELATAVAAAASGDLIGLQVGNYTDMAALTVGSGVTLQAISGQVPVISGNTCIELASEAKIDGLTFSALNTVAGSSCAGNGPSSVYMNGNGAQLVNSTFTGEATAAASGNHFVSVKGFQALIERNSFAAKDQAKEGSFISIYANSTANSNEGHTIQYNIFKDSVPVSAGSNNSSGYAIQVGRSTGSDGKEDGLNIIQYNLFSNILTDRRIIKVQSTGNTIHGNTILGSSGMIAFEDGYNNTASSNIIISDGDDTEDGGISFAQLGHTIVDNYINNLRTTSSDRAALHINADPLSGSGNGALLATAGLDFTLTVARNTIVNAQRAIQFKDTDCGLGATILDFDSNLVANQTSGNSINGNTNGSGRTVVYDELFVTAGCALDATSDFDNNHFYSQTLAQSTFNFNGKLNLDGNLFDVQDGATLTAPNANNMVEGSGVDANIGADIDALTFITSDMVGPGSTWTATQP</sequence>
<dbReference type="Gene3D" id="2.160.20.10">
    <property type="entry name" value="Single-stranded right-handed beta-helix, Pectin lyase-like"/>
    <property type="match status" value="1"/>
</dbReference>
<name>A0ABV8V8D7_9GAMM</name>
<protein>
    <submittedName>
        <fullName evidence="1">Chondroitinase-B domain-containing protein</fullName>
    </submittedName>
</protein>
<dbReference type="InterPro" id="IPR011050">
    <property type="entry name" value="Pectin_lyase_fold/virulence"/>
</dbReference>
<keyword evidence="2" id="KW-1185">Reference proteome</keyword>
<gene>
    <name evidence="1" type="ORF">ACFOX3_12065</name>
</gene>
<comment type="caution">
    <text evidence="1">The sequence shown here is derived from an EMBL/GenBank/DDBJ whole genome shotgun (WGS) entry which is preliminary data.</text>
</comment>